<evidence type="ECO:0000256" key="2">
    <source>
        <dbReference type="ARBA" id="ARBA00022737"/>
    </source>
</evidence>
<dbReference type="InterPro" id="IPR050216">
    <property type="entry name" value="LRR_domain-containing"/>
</dbReference>
<evidence type="ECO:0000313" key="4">
    <source>
        <dbReference type="EMBL" id="KAF2792638.1"/>
    </source>
</evidence>
<gene>
    <name evidence="4" type="ORF">K505DRAFT_418328</name>
</gene>
<dbReference type="PROSITE" id="PS51450">
    <property type="entry name" value="LRR"/>
    <property type="match status" value="1"/>
</dbReference>
<dbReference type="Gene3D" id="3.80.10.10">
    <property type="entry name" value="Ribonuclease Inhibitor"/>
    <property type="match status" value="1"/>
</dbReference>
<evidence type="ECO:0000256" key="3">
    <source>
        <dbReference type="SAM" id="MobiDB-lite"/>
    </source>
</evidence>
<keyword evidence="2" id="KW-0677">Repeat</keyword>
<evidence type="ECO:0008006" key="6">
    <source>
        <dbReference type="Google" id="ProtNLM"/>
    </source>
</evidence>
<dbReference type="Proteomes" id="UP000799757">
    <property type="component" value="Unassembled WGS sequence"/>
</dbReference>
<dbReference type="InterPro" id="IPR003591">
    <property type="entry name" value="Leu-rich_rpt_typical-subtyp"/>
</dbReference>
<proteinExistence type="predicted"/>
<feature type="compositionally biased region" description="Low complexity" evidence="3">
    <location>
        <begin position="28"/>
        <end position="44"/>
    </location>
</feature>
<dbReference type="AlphaFoldDB" id="A0A6A6X8J4"/>
<evidence type="ECO:0000256" key="1">
    <source>
        <dbReference type="ARBA" id="ARBA00022614"/>
    </source>
</evidence>
<sequence length="546" mass="61700">MEGNSSPRFSGAHFPSSPPFHPRLHNLEPTSSEPATSPPLFSSDDPPDEADISNYESPRRKRKYQGAWWTSDGTELPARRKRTKLSRAMCLDSGCWMGSNDSEYGDSERAEPVDTMPSMEVENLAEHIKRATKDMSAGEAMLYQHVREGIERNETAYVLTRLYITDTEIRHLGALDQVIKPPPDPGADVPAEEQYRSMVPEIYINLSNNKLFHLEPSLFTIQHLTRLVLRFGNIHELPPQFLQLRNLTELDLNFNKLTCLPAEIIPLLAPHGKLERLQVTGNPLLHMTRSYDRLLASCDDFHLSRSPNENMTDQKTLEHFRSVALPEAIAAGADQHSIVAFWDAIKAFEVRTFNSDPPSYHRSHINNIPLGSELTRPELIFIASTSISYYNQAGQRLPRSAKCPQTEDDDFDYIVRMTDKTAGPRTYGAPATWFEPSPRTYVRSLSSMCFNRSLKYDSPAEVAAALDGDMPVQVEAMLKAANENLETQFQALRKCYCCGRQYAVVAAEWVEFWASNHDRENHTDFLPVKVQVCSWGCVPDELAAKP</sequence>
<dbReference type="SMART" id="SM00369">
    <property type="entry name" value="LRR_TYP"/>
    <property type="match status" value="1"/>
</dbReference>
<dbReference type="PANTHER" id="PTHR48051:SF1">
    <property type="entry name" value="RAS SUPPRESSOR PROTEIN 1"/>
    <property type="match status" value="1"/>
</dbReference>
<dbReference type="OrthoDB" id="1517790at2759"/>
<dbReference type="GO" id="GO:0005737">
    <property type="term" value="C:cytoplasm"/>
    <property type="evidence" value="ECO:0007669"/>
    <property type="project" value="TreeGrafter"/>
</dbReference>
<dbReference type="EMBL" id="MU001961">
    <property type="protein sequence ID" value="KAF2792638.1"/>
    <property type="molecule type" value="Genomic_DNA"/>
</dbReference>
<dbReference type="SUPFAM" id="SSF52058">
    <property type="entry name" value="L domain-like"/>
    <property type="match status" value="1"/>
</dbReference>
<reference evidence="4" key="1">
    <citation type="journal article" date="2020" name="Stud. Mycol.">
        <title>101 Dothideomycetes genomes: a test case for predicting lifestyles and emergence of pathogens.</title>
        <authorList>
            <person name="Haridas S."/>
            <person name="Albert R."/>
            <person name="Binder M."/>
            <person name="Bloem J."/>
            <person name="Labutti K."/>
            <person name="Salamov A."/>
            <person name="Andreopoulos B."/>
            <person name="Baker S."/>
            <person name="Barry K."/>
            <person name="Bills G."/>
            <person name="Bluhm B."/>
            <person name="Cannon C."/>
            <person name="Castanera R."/>
            <person name="Culley D."/>
            <person name="Daum C."/>
            <person name="Ezra D."/>
            <person name="Gonzalez J."/>
            <person name="Henrissat B."/>
            <person name="Kuo A."/>
            <person name="Liang C."/>
            <person name="Lipzen A."/>
            <person name="Lutzoni F."/>
            <person name="Magnuson J."/>
            <person name="Mondo S."/>
            <person name="Nolan M."/>
            <person name="Ohm R."/>
            <person name="Pangilinan J."/>
            <person name="Park H.-J."/>
            <person name="Ramirez L."/>
            <person name="Alfaro M."/>
            <person name="Sun H."/>
            <person name="Tritt A."/>
            <person name="Yoshinaga Y."/>
            <person name="Zwiers L.-H."/>
            <person name="Turgeon B."/>
            <person name="Goodwin S."/>
            <person name="Spatafora J."/>
            <person name="Crous P."/>
            <person name="Grigoriev I."/>
        </authorList>
    </citation>
    <scope>NUCLEOTIDE SEQUENCE</scope>
    <source>
        <strain evidence="4">CBS 109.77</strain>
    </source>
</reference>
<dbReference type="PANTHER" id="PTHR48051">
    <property type="match status" value="1"/>
</dbReference>
<dbReference type="InterPro" id="IPR001611">
    <property type="entry name" value="Leu-rich_rpt"/>
</dbReference>
<name>A0A6A6X8J4_9PLEO</name>
<keyword evidence="5" id="KW-1185">Reference proteome</keyword>
<dbReference type="InterPro" id="IPR032675">
    <property type="entry name" value="LRR_dom_sf"/>
</dbReference>
<keyword evidence="1" id="KW-0433">Leucine-rich repeat</keyword>
<accession>A0A6A6X8J4</accession>
<evidence type="ECO:0000313" key="5">
    <source>
        <dbReference type="Proteomes" id="UP000799757"/>
    </source>
</evidence>
<organism evidence="4 5">
    <name type="scientific">Melanomma pulvis-pyrius CBS 109.77</name>
    <dbReference type="NCBI Taxonomy" id="1314802"/>
    <lineage>
        <taxon>Eukaryota</taxon>
        <taxon>Fungi</taxon>
        <taxon>Dikarya</taxon>
        <taxon>Ascomycota</taxon>
        <taxon>Pezizomycotina</taxon>
        <taxon>Dothideomycetes</taxon>
        <taxon>Pleosporomycetidae</taxon>
        <taxon>Pleosporales</taxon>
        <taxon>Melanommataceae</taxon>
        <taxon>Melanomma</taxon>
    </lineage>
</organism>
<feature type="region of interest" description="Disordered" evidence="3">
    <location>
        <begin position="1"/>
        <end position="66"/>
    </location>
</feature>
<protein>
    <recommendedName>
        <fullName evidence="6">L domain-like protein</fullName>
    </recommendedName>
</protein>